<dbReference type="EMBL" id="OD001040">
    <property type="protein sequence ID" value="CAD7400373.1"/>
    <property type="molecule type" value="Genomic_DNA"/>
</dbReference>
<dbReference type="GO" id="GO:0005634">
    <property type="term" value="C:nucleus"/>
    <property type="evidence" value="ECO:0007669"/>
    <property type="project" value="UniProtKB-SubCell"/>
</dbReference>
<keyword evidence="2" id="KW-0539">Nucleus</keyword>
<dbReference type="PROSITE" id="PS50960">
    <property type="entry name" value="HTH_PSQ"/>
    <property type="match status" value="1"/>
</dbReference>
<gene>
    <name evidence="5" type="ORF">TPSB3V08_LOCUS2593</name>
</gene>
<keyword evidence="2" id="KW-0238">DNA-binding</keyword>
<organism evidence="5">
    <name type="scientific">Timema poppense</name>
    <name type="common">Walking stick</name>
    <dbReference type="NCBI Taxonomy" id="170557"/>
    <lineage>
        <taxon>Eukaryota</taxon>
        <taxon>Metazoa</taxon>
        <taxon>Ecdysozoa</taxon>
        <taxon>Arthropoda</taxon>
        <taxon>Hexapoda</taxon>
        <taxon>Insecta</taxon>
        <taxon>Pterygota</taxon>
        <taxon>Neoptera</taxon>
        <taxon>Polyneoptera</taxon>
        <taxon>Phasmatodea</taxon>
        <taxon>Timematodea</taxon>
        <taxon>Timematoidea</taxon>
        <taxon>Timematidae</taxon>
        <taxon>Timema</taxon>
    </lineage>
</organism>
<dbReference type="SUPFAM" id="SSF46689">
    <property type="entry name" value="Homeodomain-like"/>
    <property type="match status" value="1"/>
</dbReference>
<feature type="DNA-binding region" description="H-T-H motif" evidence="2">
    <location>
        <begin position="148"/>
        <end position="168"/>
    </location>
</feature>
<name>A0A7R9CRZ1_TIMPO</name>
<dbReference type="InterPro" id="IPR009057">
    <property type="entry name" value="Homeodomain-like_sf"/>
</dbReference>
<feature type="domain" description="HTH psq-type" evidence="4">
    <location>
        <begin position="120"/>
        <end position="172"/>
    </location>
</feature>
<comment type="subcellular location">
    <subcellularLocation>
        <location evidence="1 2">Nucleus</location>
    </subcellularLocation>
</comment>
<evidence type="ECO:0000259" key="4">
    <source>
        <dbReference type="PROSITE" id="PS50960"/>
    </source>
</evidence>
<reference evidence="5" key="1">
    <citation type="submission" date="2020-11" db="EMBL/GenBank/DDBJ databases">
        <authorList>
            <person name="Tran Van P."/>
        </authorList>
    </citation>
    <scope>NUCLEOTIDE SEQUENCE</scope>
</reference>
<evidence type="ECO:0000256" key="2">
    <source>
        <dbReference type="PROSITE-ProRule" id="PRU00320"/>
    </source>
</evidence>
<dbReference type="GO" id="GO:0003677">
    <property type="term" value="F:DNA binding"/>
    <property type="evidence" value="ECO:0007669"/>
    <property type="project" value="UniProtKB-UniRule"/>
</dbReference>
<dbReference type="AlphaFoldDB" id="A0A7R9CRZ1"/>
<sequence length="523" mass="57258">MLVQEPGSGVCISFPPLTPSLALVNGFLPDACLVKCHQLVGLTSFLWLSRGPLTASIRPAAPTPHLPSSVLGNGVSEQQGHNTHHWGTTEPWIVRVPSDRVLRRLADVQESRAIQEVMSSPNIKKRKIWDSGNMCAAVASVRKKEMGLKKASKSYNVPRPTLKGYVKSKEESIEKIVKGKRQVSSLSSAESGALVTVTTCISDSGVFVPPLMVFHRKNMKKELLEGAPPGTIGATHMTVWIQVNNFTKWFTHFTTTVKPSLTYMVVLVLEGYYTHVRNSDVIDTAQANGVTIVCLPPHCTQETTLPNPSTSQRSKRGKRGKLGPQKRCDKWGTVSSSSSEDEDDHLSFVETDDEDIGSFGPPRRWAPIRTHSHPELMGLDPNGHQRSTSEMFLSVILMRCGETHLLALGAVINLSEAICRVRCDGSTPPCLSGMARHNGWLVTGCGRSGLIDAGSPAELNMYDGVETISRSILRKVMGNVLTSGGAHLNEIIFKTWENFQRVALYENYVMSVPPKQLCALSLN</sequence>
<feature type="region of interest" description="Disordered" evidence="3">
    <location>
        <begin position="301"/>
        <end position="347"/>
    </location>
</feature>
<protein>
    <recommendedName>
        <fullName evidence="4">HTH psq-type domain-containing protein</fullName>
    </recommendedName>
</protein>
<evidence type="ECO:0000313" key="5">
    <source>
        <dbReference type="EMBL" id="CAD7400373.1"/>
    </source>
</evidence>
<dbReference type="InterPro" id="IPR007889">
    <property type="entry name" value="HTH_Psq"/>
</dbReference>
<accession>A0A7R9CRZ1</accession>
<dbReference type="Pfam" id="PF05225">
    <property type="entry name" value="HTH_psq"/>
    <property type="match status" value="1"/>
</dbReference>
<evidence type="ECO:0000256" key="1">
    <source>
        <dbReference type="ARBA" id="ARBA00004123"/>
    </source>
</evidence>
<dbReference type="Gene3D" id="1.10.10.60">
    <property type="entry name" value="Homeodomain-like"/>
    <property type="match status" value="1"/>
</dbReference>
<feature type="compositionally biased region" description="Polar residues" evidence="3">
    <location>
        <begin position="301"/>
        <end position="312"/>
    </location>
</feature>
<dbReference type="InterPro" id="IPR004875">
    <property type="entry name" value="DDE_SF_endonuclease_dom"/>
</dbReference>
<proteinExistence type="predicted"/>
<dbReference type="Pfam" id="PF03184">
    <property type="entry name" value="DDE_1"/>
    <property type="match status" value="1"/>
</dbReference>
<evidence type="ECO:0000256" key="3">
    <source>
        <dbReference type="SAM" id="MobiDB-lite"/>
    </source>
</evidence>